<dbReference type="GO" id="GO:0016887">
    <property type="term" value="F:ATP hydrolysis activity"/>
    <property type="evidence" value="ECO:0007669"/>
    <property type="project" value="InterPro"/>
</dbReference>
<keyword evidence="7 13" id="KW-0067">ATP-binding</keyword>
<evidence type="ECO:0000256" key="6">
    <source>
        <dbReference type="ARBA" id="ARBA00022741"/>
    </source>
</evidence>
<evidence type="ECO:0000256" key="5">
    <source>
        <dbReference type="ARBA" id="ARBA00022692"/>
    </source>
</evidence>
<keyword evidence="5 10" id="KW-0812">Transmembrane</keyword>
<feature type="domain" description="ABC transporter" evidence="11">
    <location>
        <begin position="270"/>
        <end position="514"/>
    </location>
</feature>
<dbReference type="InterPro" id="IPR035906">
    <property type="entry name" value="MetI-like_sf"/>
</dbReference>
<dbReference type="InterPro" id="IPR027417">
    <property type="entry name" value="P-loop_NTPase"/>
</dbReference>
<evidence type="ECO:0000256" key="2">
    <source>
        <dbReference type="ARBA" id="ARBA00004651"/>
    </source>
</evidence>
<dbReference type="GO" id="GO:0005524">
    <property type="term" value="F:ATP binding"/>
    <property type="evidence" value="ECO:0007669"/>
    <property type="project" value="UniProtKB-KW"/>
</dbReference>
<dbReference type="Pfam" id="PF00005">
    <property type="entry name" value="ABC_tran"/>
    <property type="match status" value="1"/>
</dbReference>
<keyword evidence="3" id="KW-0813">Transport</keyword>
<dbReference type="PROSITE" id="PS50893">
    <property type="entry name" value="ABC_TRANSPORTER_2"/>
    <property type="match status" value="1"/>
</dbReference>
<sequence>MDLFFHYLTLGYLLHGIVLTLQVTVLGLVGGLGVGIVLAAMQLSRQPLVSAMARTYAVIFRGTPLILQMVFVYDALPHFGIRLSAMASAGIALAANEAPFIAEILRAGILGVDRGQVAAGQALGMSSFVLMRRIIAPQAIRTMIPAFGNETVSALKNSSLASFISVQELTLRSTQLASSTFDFFSIFFASGLLYLVLTGSVAALQLVTERALDLDRPRLAGAGWRAFLPWRRAPVPVGAGLADAGEVSAVPALAIPRARAADLAQGPIAVEVQDLAKRYGAREVFGGLNLRVRAGEIVALLGPSGSGKSTLLRCINRLETWDAGTVLIGGHRVGYSAGGVVLSPSAVAHQRIEVGVGMVFQHFNLFAHLSARENIAGPLRWVQGWSAEAAAKRAQELLDRVGLADRAEALPRHLSGGQQQRVAIARAIASRPKVLLLDEPTSALDPEMVGEVLDVIRRLAFEDKLTMIISTHQLRFAADVADRAVFLAQGRVVEEGPARTVLSTPSHPLTARFIRVMAAGQAPAEAS</sequence>
<dbReference type="Gene3D" id="3.40.50.300">
    <property type="entry name" value="P-loop containing nucleotide triphosphate hydrolases"/>
    <property type="match status" value="1"/>
</dbReference>
<comment type="subcellular location">
    <subcellularLocation>
        <location evidence="2">Cell membrane</location>
        <topology evidence="2">Multi-pass membrane protein</topology>
    </subcellularLocation>
    <subcellularLocation>
        <location evidence="1">Cell membrane</location>
        <topology evidence="1">Peripheral membrane protein</topology>
    </subcellularLocation>
</comment>
<keyword evidence="4" id="KW-1003">Cell membrane</keyword>
<dbReference type="PANTHER" id="PTHR43166">
    <property type="entry name" value="AMINO ACID IMPORT ATP-BINDING PROTEIN"/>
    <property type="match status" value="1"/>
</dbReference>
<dbReference type="PROSITE" id="PS00211">
    <property type="entry name" value="ABC_TRANSPORTER_1"/>
    <property type="match status" value="1"/>
</dbReference>
<dbReference type="EMBL" id="MLJW01000607">
    <property type="protein sequence ID" value="OIQ84584.1"/>
    <property type="molecule type" value="Genomic_DNA"/>
</dbReference>
<dbReference type="InterPro" id="IPR000515">
    <property type="entry name" value="MetI-like"/>
</dbReference>
<evidence type="ECO:0000256" key="1">
    <source>
        <dbReference type="ARBA" id="ARBA00004202"/>
    </source>
</evidence>
<dbReference type="GO" id="GO:0022857">
    <property type="term" value="F:transmembrane transporter activity"/>
    <property type="evidence" value="ECO:0007669"/>
    <property type="project" value="InterPro"/>
</dbReference>
<evidence type="ECO:0000256" key="10">
    <source>
        <dbReference type="SAM" id="Phobius"/>
    </source>
</evidence>
<dbReference type="InterPro" id="IPR010065">
    <property type="entry name" value="AA_ABC_transptr_permease_3TM"/>
</dbReference>
<dbReference type="InterPro" id="IPR003439">
    <property type="entry name" value="ABC_transporter-like_ATP-bd"/>
</dbReference>
<organism evidence="13">
    <name type="scientific">mine drainage metagenome</name>
    <dbReference type="NCBI Taxonomy" id="410659"/>
    <lineage>
        <taxon>unclassified sequences</taxon>
        <taxon>metagenomes</taxon>
        <taxon>ecological metagenomes</taxon>
    </lineage>
</organism>
<keyword evidence="8 10" id="KW-1133">Transmembrane helix</keyword>
<dbReference type="NCBIfam" id="TIGR01726">
    <property type="entry name" value="HEQRo_perm_3TM"/>
    <property type="match status" value="1"/>
</dbReference>
<dbReference type="AlphaFoldDB" id="A0A1J5QMF0"/>
<evidence type="ECO:0000256" key="7">
    <source>
        <dbReference type="ARBA" id="ARBA00022840"/>
    </source>
</evidence>
<evidence type="ECO:0000256" key="8">
    <source>
        <dbReference type="ARBA" id="ARBA00022989"/>
    </source>
</evidence>
<reference evidence="13" key="1">
    <citation type="submission" date="2016-10" db="EMBL/GenBank/DDBJ databases">
        <title>Sequence of Gallionella enrichment culture.</title>
        <authorList>
            <person name="Poehlein A."/>
            <person name="Muehling M."/>
            <person name="Daniel R."/>
        </authorList>
    </citation>
    <scope>NUCLEOTIDE SEQUENCE</scope>
</reference>
<dbReference type="SUPFAM" id="SSF161098">
    <property type="entry name" value="MetI-like"/>
    <property type="match status" value="1"/>
</dbReference>
<evidence type="ECO:0000256" key="3">
    <source>
        <dbReference type="ARBA" id="ARBA00022448"/>
    </source>
</evidence>
<proteinExistence type="predicted"/>
<dbReference type="InterPro" id="IPR017871">
    <property type="entry name" value="ABC_transporter-like_CS"/>
</dbReference>
<feature type="transmembrane region" description="Helical" evidence="10">
    <location>
        <begin position="53"/>
        <end position="73"/>
    </location>
</feature>
<evidence type="ECO:0000259" key="11">
    <source>
        <dbReference type="PROSITE" id="PS50893"/>
    </source>
</evidence>
<evidence type="ECO:0000256" key="9">
    <source>
        <dbReference type="ARBA" id="ARBA00023136"/>
    </source>
</evidence>
<dbReference type="SUPFAM" id="SSF52540">
    <property type="entry name" value="P-loop containing nucleoside triphosphate hydrolases"/>
    <property type="match status" value="1"/>
</dbReference>
<feature type="domain" description="ABC transmembrane type-1" evidence="12">
    <location>
        <begin position="13"/>
        <end position="205"/>
    </location>
</feature>
<protein>
    <submittedName>
        <fullName evidence="13">Glutamine transport ATP-binding protein GlnQ</fullName>
    </submittedName>
</protein>
<dbReference type="InterPro" id="IPR050086">
    <property type="entry name" value="MetN_ABC_transporter-like"/>
</dbReference>
<comment type="caution">
    <text evidence="13">The sequence shown here is derived from an EMBL/GenBank/DDBJ whole genome shotgun (WGS) entry which is preliminary data.</text>
</comment>
<evidence type="ECO:0000259" key="12">
    <source>
        <dbReference type="PROSITE" id="PS50928"/>
    </source>
</evidence>
<dbReference type="GO" id="GO:0043190">
    <property type="term" value="C:ATP-binding cassette (ABC) transporter complex"/>
    <property type="evidence" value="ECO:0007669"/>
    <property type="project" value="InterPro"/>
</dbReference>
<dbReference type="InterPro" id="IPR003593">
    <property type="entry name" value="AAA+_ATPase"/>
</dbReference>
<dbReference type="Pfam" id="PF00528">
    <property type="entry name" value="BPD_transp_1"/>
    <property type="match status" value="1"/>
</dbReference>
<dbReference type="CDD" id="cd06261">
    <property type="entry name" value="TM_PBP2"/>
    <property type="match status" value="1"/>
</dbReference>
<keyword evidence="9 10" id="KW-0472">Membrane</keyword>
<dbReference type="Gene3D" id="1.10.3720.10">
    <property type="entry name" value="MetI-like"/>
    <property type="match status" value="1"/>
</dbReference>
<name>A0A1J5QMF0_9ZZZZ</name>
<dbReference type="SMART" id="SM00382">
    <property type="entry name" value="AAA"/>
    <property type="match status" value="1"/>
</dbReference>
<keyword evidence="6" id="KW-0547">Nucleotide-binding</keyword>
<evidence type="ECO:0000256" key="4">
    <source>
        <dbReference type="ARBA" id="ARBA00022475"/>
    </source>
</evidence>
<dbReference type="PANTHER" id="PTHR43166:SF35">
    <property type="entry name" value="L-CYSTINE IMPORT ATP-BINDING PROTEIN TCYN"/>
    <property type="match status" value="1"/>
</dbReference>
<feature type="transmembrane region" description="Helical" evidence="10">
    <location>
        <begin position="12"/>
        <end position="41"/>
    </location>
</feature>
<gene>
    <name evidence="13" type="primary">glnQ_10</name>
    <name evidence="13" type="ORF">GALL_335970</name>
</gene>
<dbReference type="PROSITE" id="PS50928">
    <property type="entry name" value="ABC_TM1"/>
    <property type="match status" value="1"/>
</dbReference>
<evidence type="ECO:0000313" key="13">
    <source>
        <dbReference type="EMBL" id="OIQ84584.1"/>
    </source>
</evidence>
<accession>A0A1J5QMF0</accession>